<dbReference type="EMBL" id="AP027060">
    <property type="protein sequence ID" value="BDU51546.1"/>
    <property type="molecule type" value="Genomic_DNA"/>
</dbReference>
<dbReference type="AlphaFoldDB" id="A0AAU9DDE9"/>
<geneLocation type="plasmid" evidence="1 2">
    <name>pHIC</name>
</geneLocation>
<dbReference type="PANTHER" id="PTHR43019">
    <property type="entry name" value="SERINE ENDOPROTEASE DEGS"/>
    <property type="match status" value="1"/>
</dbReference>
<gene>
    <name evidence="1" type="ORF">HLVA_21150</name>
</gene>
<keyword evidence="1" id="KW-0378">Hydrolase</keyword>
<reference evidence="1 2" key="1">
    <citation type="submission" date="2022-11" db="EMBL/GenBank/DDBJ databases">
        <title>Haliovirga abyssi gen. nov., sp. nov., a mesophilic fermentative bacterium isolated from the Iheya North hydrothermal field and the proposal of Haliovirgaceae fam. nov.</title>
        <authorList>
            <person name="Miyazaki U."/>
            <person name="Tame A."/>
            <person name="Miyazaki J."/>
            <person name="Takai K."/>
            <person name="Sawayama S."/>
            <person name="Kitajima M."/>
            <person name="Okamoto A."/>
            <person name="Nakagawa S."/>
        </authorList>
    </citation>
    <scope>NUCLEOTIDE SEQUENCE [LARGE SCALE GENOMIC DNA]</scope>
    <source>
        <strain evidence="1 2">IC12</strain>
        <plasmid evidence="1 2">pHIC</plasmid>
    </source>
</reference>
<keyword evidence="1" id="KW-0645">Protease</keyword>
<dbReference type="RefSeq" id="WP_307905628.1">
    <property type="nucleotide sequence ID" value="NZ_AP027060.1"/>
</dbReference>
<sequence>MKKIAVALILLFTVIGCSSTKIKENSNQKTLILDKKIISKINKSVYEVLVKKVEVKGFKYEKELPVKKLSYSNRNDKYYSIGTAFAIGENKFMTAGHVLALDKKTFFKDFFIRDKNKKVYKIDKVYKYSSNKDFAVFSVKGDVKNEDFLTIKEKFNINQPVFTVGNALGDGIVIRNGVLTSTTPETENGKWNWIRFSAPASPGNSGGPLVDKDGNIIGIILMKSKNENLNYALPILETMKFFDNSLVIHKKIGYGFYNYDKTVNKYYDFKEKLPKSINEIRRDITEDYHKEYIENLDAIYKKNKKDFFPNGENSLKIIYDEYTNRFPYVLAKADNGEWKAFTPKKIEKNELPNESLIQYGQLYDFNMIYFKKPNNIKEKDILDNPTKMLNLALKGLPLYRNFAGEDIRITSVDKQPVSSNYIDAYGRKWIFNTWDLVYNDLQLTTMILPTPSGFVGLSMMGTVDDTYNLKYDFKMISNFVLVSYDGTLKDWKEFLTLKDILQKNLVGLKLDYSKKDNLNLSTGNVSIKYQNKIPIKIDEDSYLLVISNFIKNKENVKLGIKGIYVSENENSNNAFYLLENLRPDDRLDKDYKNSWGKIVDNKYPFDNEVYMNDGQTRIVTTIKNNKNKIYSLSFYLEGKQDENEIKNMMNEFKSNLQIKKEMK</sequence>
<dbReference type="GO" id="GO:0008233">
    <property type="term" value="F:peptidase activity"/>
    <property type="evidence" value="ECO:0007669"/>
    <property type="project" value="UniProtKB-KW"/>
</dbReference>
<proteinExistence type="predicted"/>
<dbReference type="Gene3D" id="2.40.10.10">
    <property type="entry name" value="Trypsin-like serine proteases"/>
    <property type="match status" value="2"/>
</dbReference>
<dbReference type="GO" id="GO:0006508">
    <property type="term" value="P:proteolysis"/>
    <property type="evidence" value="ECO:0007669"/>
    <property type="project" value="UniProtKB-KW"/>
</dbReference>
<name>A0AAU9DDE9_9FUSO</name>
<dbReference type="KEGG" id="haby:HLVA_21150"/>
<dbReference type="Pfam" id="PF13365">
    <property type="entry name" value="Trypsin_2"/>
    <property type="match status" value="1"/>
</dbReference>
<organism evidence="1 2">
    <name type="scientific">Haliovirga abyssi</name>
    <dbReference type="NCBI Taxonomy" id="2996794"/>
    <lineage>
        <taxon>Bacteria</taxon>
        <taxon>Fusobacteriati</taxon>
        <taxon>Fusobacteriota</taxon>
        <taxon>Fusobacteriia</taxon>
        <taxon>Fusobacteriales</taxon>
        <taxon>Haliovirgaceae</taxon>
        <taxon>Haliovirga</taxon>
    </lineage>
</organism>
<evidence type="ECO:0000313" key="2">
    <source>
        <dbReference type="Proteomes" id="UP001321582"/>
    </source>
</evidence>
<dbReference type="InterPro" id="IPR043504">
    <property type="entry name" value="Peptidase_S1_PA_chymotrypsin"/>
</dbReference>
<dbReference type="SUPFAM" id="SSF50494">
    <property type="entry name" value="Trypsin-like serine proteases"/>
    <property type="match status" value="1"/>
</dbReference>
<evidence type="ECO:0000313" key="1">
    <source>
        <dbReference type="EMBL" id="BDU51546.1"/>
    </source>
</evidence>
<dbReference type="PROSITE" id="PS51257">
    <property type="entry name" value="PROKAR_LIPOPROTEIN"/>
    <property type="match status" value="1"/>
</dbReference>
<protein>
    <submittedName>
        <fullName evidence="1">Serine protease</fullName>
    </submittedName>
</protein>
<accession>A0AAU9DDE9</accession>
<dbReference type="PANTHER" id="PTHR43019:SF23">
    <property type="entry name" value="PROTEASE DO-LIKE 5, CHLOROPLASTIC"/>
    <property type="match status" value="1"/>
</dbReference>
<dbReference type="Proteomes" id="UP001321582">
    <property type="component" value="Plasmid pHIC"/>
</dbReference>
<keyword evidence="2" id="KW-1185">Reference proteome</keyword>
<dbReference type="InterPro" id="IPR009003">
    <property type="entry name" value="Peptidase_S1_PA"/>
</dbReference>
<keyword evidence="1" id="KW-0614">Plasmid</keyword>